<gene>
    <name evidence="6" type="ORF">CLV99_2042</name>
</gene>
<dbReference type="PANTHER" id="PTHR23531:SF1">
    <property type="entry name" value="QUINOLENE RESISTANCE PROTEIN NORA"/>
    <property type="match status" value="1"/>
</dbReference>
<dbReference type="Gene3D" id="1.20.1250.20">
    <property type="entry name" value="MFS general substrate transporter like domains"/>
    <property type="match status" value="1"/>
</dbReference>
<evidence type="ECO:0000256" key="1">
    <source>
        <dbReference type="ARBA" id="ARBA00022692"/>
    </source>
</evidence>
<keyword evidence="3 4" id="KW-0472">Membrane</keyword>
<feature type="transmembrane region" description="Helical" evidence="4">
    <location>
        <begin position="82"/>
        <end position="104"/>
    </location>
</feature>
<comment type="caution">
    <text evidence="6">The sequence shown here is derived from an EMBL/GenBank/DDBJ whole genome shotgun (WGS) entry which is preliminary data.</text>
</comment>
<feature type="transmembrane region" description="Helical" evidence="4">
    <location>
        <begin position="306"/>
        <end position="329"/>
    </location>
</feature>
<feature type="transmembrane region" description="Helical" evidence="4">
    <location>
        <begin position="12"/>
        <end position="38"/>
    </location>
</feature>
<feature type="transmembrane region" description="Helical" evidence="4">
    <location>
        <begin position="219"/>
        <end position="246"/>
    </location>
</feature>
<dbReference type="InterPro" id="IPR011701">
    <property type="entry name" value="MFS"/>
</dbReference>
<dbReference type="NCBIfam" id="NF009048">
    <property type="entry name" value="PRK12382.1"/>
    <property type="match status" value="1"/>
</dbReference>
<feature type="transmembrane region" description="Helical" evidence="4">
    <location>
        <begin position="50"/>
        <end position="70"/>
    </location>
</feature>
<dbReference type="InterPro" id="IPR036259">
    <property type="entry name" value="MFS_trans_sf"/>
</dbReference>
<dbReference type="SUPFAM" id="SSF103473">
    <property type="entry name" value="MFS general substrate transporter"/>
    <property type="match status" value="1"/>
</dbReference>
<dbReference type="NCBIfam" id="NF003477">
    <property type="entry name" value="PRK05122.1"/>
    <property type="match status" value="1"/>
</dbReference>
<dbReference type="OrthoDB" id="322544at2"/>
<keyword evidence="2 4" id="KW-1133">Transmembrane helix</keyword>
<dbReference type="EMBL" id="SNYV01000013">
    <property type="protein sequence ID" value="TDQ78065.1"/>
    <property type="molecule type" value="Genomic_DNA"/>
</dbReference>
<dbReference type="PROSITE" id="PS50850">
    <property type="entry name" value="MFS"/>
    <property type="match status" value="1"/>
</dbReference>
<dbReference type="PANTHER" id="PTHR23531">
    <property type="entry name" value="QUINOLENE RESISTANCE PROTEIN NORA"/>
    <property type="match status" value="1"/>
</dbReference>
<feature type="transmembrane region" description="Helical" evidence="4">
    <location>
        <begin position="150"/>
        <end position="171"/>
    </location>
</feature>
<dbReference type="AlphaFoldDB" id="A0A4R6WPA5"/>
<feature type="transmembrane region" description="Helical" evidence="4">
    <location>
        <begin position="341"/>
        <end position="365"/>
    </location>
</feature>
<keyword evidence="7" id="KW-1185">Reference proteome</keyword>
<feature type="transmembrane region" description="Helical" evidence="4">
    <location>
        <begin position="116"/>
        <end position="138"/>
    </location>
</feature>
<feature type="transmembrane region" description="Helical" evidence="4">
    <location>
        <begin position="177"/>
        <end position="198"/>
    </location>
</feature>
<evidence type="ECO:0000313" key="6">
    <source>
        <dbReference type="EMBL" id="TDQ78065.1"/>
    </source>
</evidence>
<feature type="domain" description="Major facilitator superfamily (MFS) profile" evidence="5">
    <location>
        <begin position="16"/>
        <end position="393"/>
    </location>
</feature>
<dbReference type="CDD" id="cd17489">
    <property type="entry name" value="MFS_YfcJ_like"/>
    <property type="match status" value="1"/>
</dbReference>
<feature type="transmembrane region" description="Helical" evidence="4">
    <location>
        <begin position="371"/>
        <end position="388"/>
    </location>
</feature>
<evidence type="ECO:0000259" key="5">
    <source>
        <dbReference type="PROSITE" id="PS50850"/>
    </source>
</evidence>
<evidence type="ECO:0000313" key="7">
    <source>
        <dbReference type="Proteomes" id="UP000295292"/>
    </source>
</evidence>
<feature type="transmembrane region" description="Helical" evidence="4">
    <location>
        <begin position="282"/>
        <end position="300"/>
    </location>
</feature>
<evidence type="ECO:0000256" key="4">
    <source>
        <dbReference type="SAM" id="Phobius"/>
    </source>
</evidence>
<dbReference type="RefSeq" id="WP_133584322.1">
    <property type="nucleotide sequence ID" value="NZ_SNYV01000013.1"/>
</dbReference>
<proteinExistence type="predicted"/>
<dbReference type="Pfam" id="PF07690">
    <property type="entry name" value="MFS_1"/>
    <property type="match status" value="2"/>
</dbReference>
<reference evidence="6 7" key="1">
    <citation type="submission" date="2019-03" db="EMBL/GenBank/DDBJ databases">
        <title>Genomic Encyclopedia of Archaeal and Bacterial Type Strains, Phase II (KMG-II): from individual species to whole genera.</title>
        <authorList>
            <person name="Goeker M."/>
        </authorList>
    </citation>
    <scope>NUCLEOTIDE SEQUENCE [LARGE SCALE GENOMIC DNA]</scope>
    <source>
        <strain evidence="6 7">DSM 28353</strain>
    </source>
</reference>
<sequence length="397" mass="42516">MKNVLQAEPELGFYQAIVPIIISVFCVYLTIGMVLGVIPGFVQEALGFDSVVVGIVIGLQFLSTLLTRAYSGKMTDTKGAKASKMLGVFLAIIAGVTYILAISFQHKPIVSVSFLMIARIIHGVGESFLITGALTWGIGLVGSANSGKVMTWNGIAMYAGIALGAPLSIFMGKNYDLLLVFLLIVLLPAVSWLVTLRLPRLQVEKITVRMPFYKVIGAVSGEGMSLAFSSMAFGCIASFIALFFIHKEWGDASFAFLTFGVCYVLTRIFFASFPDRFGGYKIALLSLLVEVVGQMLIWTASSELMAIIGCGLTGIGFSLVFPALGVLALQRVQPQMRGTALGAYVAFVDLSLGLAGPLAGLVAGWFDYQTVYLFGAISCVLAILLLLFNKRRSTVTG</sequence>
<name>A0A4R6WPA5_9SPHI</name>
<evidence type="ECO:0000256" key="2">
    <source>
        <dbReference type="ARBA" id="ARBA00022989"/>
    </source>
</evidence>
<accession>A0A4R6WPA5</accession>
<dbReference type="Proteomes" id="UP000295292">
    <property type="component" value="Unassembled WGS sequence"/>
</dbReference>
<keyword evidence="1 4" id="KW-0812">Transmembrane</keyword>
<evidence type="ECO:0000256" key="3">
    <source>
        <dbReference type="ARBA" id="ARBA00023136"/>
    </source>
</evidence>
<dbReference type="GO" id="GO:0022857">
    <property type="term" value="F:transmembrane transporter activity"/>
    <property type="evidence" value="ECO:0007669"/>
    <property type="project" value="InterPro"/>
</dbReference>
<dbReference type="InterPro" id="IPR052714">
    <property type="entry name" value="MFS_Exporter"/>
</dbReference>
<dbReference type="InterPro" id="IPR020846">
    <property type="entry name" value="MFS_dom"/>
</dbReference>
<feature type="transmembrane region" description="Helical" evidence="4">
    <location>
        <begin position="252"/>
        <end position="270"/>
    </location>
</feature>
<organism evidence="6 7">
    <name type="scientific">Sphingobacterium yanglingense</name>
    <dbReference type="NCBI Taxonomy" id="1437280"/>
    <lineage>
        <taxon>Bacteria</taxon>
        <taxon>Pseudomonadati</taxon>
        <taxon>Bacteroidota</taxon>
        <taxon>Sphingobacteriia</taxon>
        <taxon>Sphingobacteriales</taxon>
        <taxon>Sphingobacteriaceae</taxon>
        <taxon>Sphingobacterium</taxon>
    </lineage>
</organism>
<protein>
    <submittedName>
        <fullName evidence="6">Putative MFS family arabinose efflux permease</fullName>
    </submittedName>
</protein>